<comment type="caution">
    <text evidence="1">The sequence shown here is derived from an EMBL/GenBank/DDBJ whole genome shotgun (WGS) entry which is preliminary data.</text>
</comment>
<evidence type="ECO:0000313" key="1">
    <source>
        <dbReference type="EMBL" id="CDF58568.1"/>
    </source>
</evidence>
<dbReference type="HOGENOM" id="CLU_3318384_0_0_9"/>
<dbReference type="eggNOG" id="ENOG502ZSYC">
    <property type="taxonomic scope" value="Bacteria"/>
</dbReference>
<dbReference type="AlphaFoldDB" id="R7RTH6"/>
<dbReference type="EMBL" id="CAVN010000097">
    <property type="protein sequence ID" value="CDF58568.1"/>
    <property type="molecule type" value="Genomic_DNA"/>
</dbReference>
<organism evidence="1 2">
    <name type="scientific">Thermobrachium celere DSM 8682</name>
    <dbReference type="NCBI Taxonomy" id="941824"/>
    <lineage>
        <taxon>Bacteria</taxon>
        <taxon>Bacillati</taxon>
        <taxon>Bacillota</taxon>
        <taxon>Clostridia</taxon>
        <taxon>Eubacteriales</taxon>
        <taxon>Clostridiaceae</taxon>
        <taxon>Thermobrachium</taxon>
    </lineage>
</organism>
<dbReference type="Proteomes" id="UP000014923">
    <property type="component" value="Unassembled WGS sequence"/>
</dbReference>
<protein>
    <submittedName>
        <fullName evidence="1">Uncharacterized protein</fullName>
    </submittedName>
</protein>
<name>R7RTH6_9CLOT</name>
<proteinExistence type="predicted"/>
<sequence length="39" mass="4353">MEVYNMEIKITQSAAEELKKKLEGKDQTLGVRIFIAGIG</sequence>
<evidence type="ECO:0000313" key="2">
    <source>
        <dbReference type="Proteomes" id="UP000014923"/>
    </source>
</evidence>
<gene>
    <name evidence="1" type="ORF">TCEL_00614</name>
</gene>
<accession>R7RTH6</accession>
<reference evidence="1" key="1">
    <citation type="submission" date="2013-03" db="EMBL/GenBank/DDBJ databases">
        <title>Draft genome sequence of the hydrogen-ethanol-producing anaerobic alkalithermophilic Caloramator celere.</title>
        <authorList>
            <person name="Ciranna A."/>
            <person name="Larjo A."/>
            <person name="Kivisto A."/>
            <person name="Santala V."/>
            <person name="Roos C."/>
            <person name="Karp M."/>
        </authorList>
    </citation>
    <scope>NUCLEOTIDE SEQUENCE [LARGE SCALE GENOMIC DNA]</scope>
    <source>
        <strain evidence="1">DSM 8682</strain>
    </source>
</reference>
<keyword evidence="2" id="KW-1185">Reference proteome</keyword>